<organism evidence="4 5">
    <name type="scientific">Cupriavidus basilensis</name>
    <dbReference type="NCBI Taxonomy" id="68895"/>
    <lineage>
        <taxon>Bacteria</taxon>
        <taxon>Pseudomonadati</taxon>
        <taxon>Pseudomonadota</taxon>
        <taxon>Betaproteobacteria</taxon>
        <taxon>Burkholderiales</taxon>
        <taxon>Burkholderiaceae</taxon>
        <taxon>Cupriavidus</taxon>
    </lineage>
</organism>
<evidence type="ECO:0000256" key="1">
    <source>
        <dbReference type="ARBA" id="ARBA00022679"/>
    </source>
</evidence>
<protein>
    <submittedName>
        <fullName evidence="4">Adenylyltransferase/cytidyltransferase family protein</fullName>
    </submittedName>
</protein>
<dbReference type="Proteomes" id="UP000397656">
    <property type="component" value="Chromosome 2"/>
</dbReference>
<keyword evidence="1 4" id="KW-0808">Transferase</keyword>
<dbReference type="PANTHER" id="PTHR43793">
    <property type="entry name" value="FAD SYNTHASE"/>
    <property type="match status" value="1"/>
</dbReference>
<dbReference type="NCBIfam" id="TIGR00125">
    <property type="entry name" value="cyt_tran_rel"/>
    <property type="match status" value="1"/>
</dbReference>
<dbReference type="AlphaFoldDB" id="A0A643G114"/>
<evidence type="ECO:0000259" key="3">
    <source>
        <dbReference type="Pfam" id="PF01467"/>
    </source>
</evidence>
<name>A0A643G114_9BURK</name>
<dbReference type="InterPro" id="IPR004821">
    <property type="entry name" value="Cyt_trans-like"/>
</dbReference>
<evidence type="ECO:0000313" key="4">
    <source>
        <dbReference type="EMBL" id="QOT81264.1"/>
    </source>
</evidence>
<proteinExistence type="predicted"/>
<evidence type="ECO:0000313" key="5">
    <source>
        <dbReference type="Proteomes" id="UP000397656"/>
    </source>
</evidence>
<sequence>MTDERPHASGAAADPARPLPARGLAVGVFDLFHVGHLRYLQFARARCQTLVVAVTRDATVLAKKQRAPAMPETERMEIVRGLGWVDQALPQLGSLDDTETAQRWLARLAINHVFIGEDWRGSARWERLEPRLAAQGIGLTWTPRANEVSTTALRERILNSLPA</sequence>
<dbReference type="Gene3D" id="3.40.50.620">
    <property type="entry name" value="HUPs"/>
    <property type="match status" value="1"/>
</dbReference>
<accession>A0A643G114</accession>
<dbReference type="GO" id="GO:0016779">
    <property type="term" value="F:nucleotidyltransferase activity"/>
    <property type="evidence" value="ECO:0007669"/>
    <property type="project" value="UniProtKB-KW"/>
</dbReference>
<reference evidence="4 5" key="1">
    <citation type="submission" date="2020-10" db="EMBL/GenBank/DDBJ databases">
        <title>Complete genome sequence of Cupriavidus basilensis CCUG 49340T.</title>
        <authorList>
            <person name="Salva-Serra F."/>
            <person name="Donoso R.A."/>
            <person name="Cho K.H."/>
            <person name="Yoo J.A."/>
            <person name="Lee K."/>
            <person name="Yoon S.-H."/>
            <person name="Perez-Pantoja D."/>
            <person name="Moore E.R.B."/>
        </authorList>
    </citation>
    <scope>NUCLEOTIDE SEQUENCE [LARGE SCALE GENOMIC DNA]</scope>
    <source>
        <strain evidence="5">CCUG 49340</strain>
    </source>
</reference>
<dbReference type="PANTHER" id="PTHR43793:SF1">
    <property type="entry name" value="FAD SYNTHASE"/>
    <property type="match status" value="1"/>
</dbReference>
<evidence type="ECO:0000256" key="2">
    <source>
        <dbReference type="ARBA" id="ARBA00022695"/>
    </source>
</evidence>
<dbReference type="EMBL" id="CP062804">
    <property type="protein sequence ID" value="QOT81264.1"/>
    <property type="molecule type" value="Genomic_DNA"/>
</dbReference>
<keyword evidence="2 4" id="KW-0548">Nucleotidyltransferase</keyword>
<gene>
    <name evidence="4" type="ORF">F7R26_023290</name>
</gene>
<dbReference type="InterPro" id="IPR050385">
    <property type="entry name" value="Archaeal_FAD_synthase"/>
</dbReference>
<dbReference type="Pfam" id="PF01467">
    <property type="entry name" value="CTP_transf_like"/>
    <property type="match status" value="1"/>
</dbReference>
<feature type="domain" description="Cytidyltransferase-like" evidence="3">
    <location>
        <begin position="24"/>
        <end position="156"/>
    </location>
</feature>
<dbReference type="SUPFAM" id="SSF52374">
    <property type="entry name" value="Nucleotidylyl transferase"/>
    <property type="match status" value="1"/>
</dbReference>
<dbReference type="InterPro" id="IPR014729">
    <property type="entry name" value="Rossmann-like_a/b/a_fold"/>
</dbReference>